<keyword evidence="1" id="KW-0560">Oxidoreductase</keyword>
<accession>A0ABP5BE16</accession>
<sequence>MTSPLGALDPAQLQSLREILSANRLLSMATVSEDGRAHINTAFFAFAEDGTLFVLTPPHTEHARHLRTNPSAAVAVYDSHQTRLLRRGVQLFGEMAEVDAANAHAAFACVRARFADIGSDGEDYEEFIRGHDVRLVAFHPTRVKLFDEALLQQGEYAEVLLPRPR</sequence>
<keyword evidence="4" id="KW-1185">Reference proteome</keyword>
<dbReference type="InterPro" id="IPR011576">
    <property type="entry name" value="Pyridox_Oxase_N"/>
</dbReference>
<evidence type="ECO:0000313" key="3">
    <source>
        <dbReference type="EMBL" id="GAA1942265.1"/>
    </source>
</evidence>
<evidence type="ECO:0000256" key="1">
    <source>
        <dbReference type="ARBA" id="ARBA00023002"/>
    </source>
</evidence>
<organism evidence="3 4">
    <name type="scientific">Microbacterium deminutum</name>
    <dbReference type="NCBI Taxonomy" id="344164"/>
    <lineage>
        <taxon>Bacteria</taxon>
        <taxon>Bacillati</taxon>
        <taxon>Actinomycetota</taxon>
        <taxon>Actinomycetes</taxon>
        <taxon>Micrococcales</taxon>
        <taxon>Microbacteriaceae</taxon>
        <taxon>Microbacterium</taxon>
    </lineage>
</organism>
<name>A0ABP5BE16_9MICO</name>
<dbReference type="SUPFAM" id="SSF50475">
    <property type="entry name" value="FMN-binding split barrel"/>
    <property type="match status" value="1"/>
</dbReference>
<evidence type="ECO:0000259" key="2">
    <source>
        <dbReference type="Pfam" id="PF01243"/>
    </source>
</evidence>
<dbReference type="EMBL" id="BAAAOG010000001">
    <property type="protein sequence ID" value="GAA1942265.1"/>
    <property type="molecule type" value="Genomic_DNA"/>
</dbReference>
<dbReference type="PANTHER" id="PTHR35176">
    <property type="entry name" value="HEME OXYGENASE HI_0854-RELATED"/>
    <property type="match status" value="1"/>
</dbReference>
<dbReference type="Gene3D" id="2.30.110.10">
    <property type="entry name" value="Electron Transport, Fmn-binding Protein, Chain A"/>
    <property type="match status" value="1"/>
</dbReference>
<feature type="domain" description="Pyridoxamine 5'-phosphate oxidase N-terminal" evidence="2">
    <location>
        <begin position="16"/>
        <end position="144"/>
    </location>
</feature>
<dbReference type="Pfam" id="PF01243">
    <property type="entry name" value="PNPOx_N"/>
    <property type="match status" value="1"/>
</dbReference>
<protein>
    <recommendedName>
        <fullName evidence="2">Pyridoxamine 5'-phosphate oxidase N-terminal domain-containing protein</fullName>
    </recommendedName>
</protein>
<evidence type="ECO:0000313" key="4">
    <source>
        <dbReference type="Proteomes" id="UP001499933"/>
    </source>
</evidence>
<proteinExistence type="predicted"/>
<reference evidence="4" key="1">
    <citation type="journal article" date="2019" name="Int. J. Syst. Evol. Microbiol.">
        <title>The Global Catalogue of Microorganisms (GCM) 10K type strain sequencing project: providing services to taxonomists for standard genome sequencing and annotation.</title>
        <authorList>
            <consortium name="The Broad Institute Genomics Platform"/>
            <consortium name="The Broad Institute Genome Sequencing Center for Infectious Disease"/>
            <person name="Wu L."/>
            <person name="Ma J."/>
        </authorList>
    </citation>
    <scope>NUCLEOTIDE SEQUENCE [LARGE SCALE GENOMIC DNA]</scope>
    <source>
        <strain evidence="4">JCM 14901</strain>
    </source>
</reference>
<dbReference type="InterPro" id="IPR012349">
    <property type="entry name" value="Split_barrel_FMN-bd"/>
</dbReference>
<dbReference type="RefSeq" id="WP_344089878.1">
    <property type="nucleotide sequence ID" value="NZ_BAAAOG010000001.1"/>
</dbReference>
<dbReference type="PANTHER" id="PTHR35176:SF6">
    <property type="entry name" value="HEME OXYGENASE HI_0854-RELATED"/>
    <property type="match status" value="1"/>
</dbReference>
<dbReference type="Proteomes" id="UP001499933">
    <property type="component" value="Unassembled WGS sequence"/>
</dbReference>
<dbReference type="InterPro" id="IPR052019">
    <property type="entry name" value="F420H2_bilvrd_red/Heme_oxyg"/>
</dbReference>
<gene>
    <name evidence="3" type="ORF">GCM10009776_00040</name>
</gene>
<comment type="caution">
    <text evidence="3">The sequence shown here is derived from an EMBL/GenBank/DDBJ whole genome shotgun (WGS) entry which is preliminary data.</text>
</comment>